<gene>
    <name evidence="1" type="ORF">SAMN04488561_5093</name>
</gene>
<organism evidence="1 2">
    <name type="scientific">Jiangella alba</name>
    <dbReference type="NCBI Taxonomy" id="561176"/>
    <lineage>
        <taxon>Bacteria</taxon>
        <taxon>Bacillati</taxon>
        <taxon>Actinomycetota</taxon>
        <taxon>Actinomycetes</taxon>
        <taxon>Jiangellales</taxon>
        <taxon>Jiangellaceae</taxon>
        <taxon>Jiangella</taxon>
    </lineage>
</organism>
<proteinExistence type="predicted"/>
<sequence>MQRLLGGSASPAGWWVSYLQAPFDQVVAAVWHGTVRRRRWWQRGLPPYPACLEALEPFTVPVTRYLVVGCGETWTALIDNNALGGEPSIAGPVAAVLPGVLGVTALHSPRRGPGHGGTQLRVARHGDAPSQVQERSLCADCADGRWSWYEDGDPLPFERPELYRARLIKQRFNRAILIEYLSALGIRADDDAFYGGPVAMVDLPRFGREVVRSRQEALDWLEVHD</sequence>
<dbReference type="STRING" id="561176.SAMN04488561_5093"/>
<keyword evidence="2" id="KW-1185">Reference proteome</keyword>
<name>A0A1H5PRR9_9ACTN</name>
<evidence type="ECO:0000313" key="2">
    <source>
        <dbReference type="Proteomes" id="UP000181980"/>
    </source>
</evidence>
<dbReference type="Proteomes" id="UP000181980">
    <property type="component" value="Unassembled WGS sequence"/>
</dbReference>
<evidence type="ECO:0000313" key="1">
    <source>
        <dbReference type="EMBL" id="SEF15831.1"/>
    </source>
</evidence>
<protein>
    <submittedName>
        <fullName evidence="1">Uncharacterized protein</fullName>
    </submittedName>
</protein>
<reference evidence="2" key="1">
    <citation type="submission" date="2016-10" db="EMBL/GenBank/DDBJ databases">
        <authorList>
            <person name="Varghese N."/>
            <person name="Submissions S."/>
        </authorList>
    </citation>
    <scope>NUCLEOTIDE SEQUENCE [LARGE SCALE GENOMIC DNA]</scope>
    <source>
        <strain evidence="2">DSM 45237</strain>
    </source>
</reference>
<dbReference type="EMBL" id="FNUC01000004">
    <property type="protein sequence ID" value="SEF15831.1"/>
    <property type="molecule type" value="Genomic_DNA"/>
</dbReference>
<accession>A0A1H5PRR9</accession>
<dbReference type="AlphaFoldDB" id="A0A1H5PRR9"/>
<dbReference type="OrthoDB" id="8610356at2"/>